<protein>
    <recommendedName>
        <fullName evidence="4">Transmembrane anchored protein</fullName>
    </recommendedName>
</protein>
<evidence type="ECO:0000313" key="2">
    <source>
        <dbReference type="EMBL" id="OBQ38423.1"/>
    </source>
</evidence>
<dbReference type="Proteomes" id="UP000092093">
    <property type="component" value="Unassembled WGS sequence"/>
</dbReference>
<name>A0A1B7WMU6_APHFL</name>
<feature type="chain" id="PRO_5008600220" description="Transmembrane anchored protein" evidence="1">
    <location>
        <begin position="26"/>
        <end position="60"/>
    </location>
</feature>
<reference evidence="2 3" key="1">
    <citation type="submission" date="2015-09" db="EMBL/GenBank/DDBJ databases">
        <title>Aphanizomenon flos-aquae WA102.</title>
        <authorList>
            <person name="Driscoll C."/>
        </authorList>
    </citation>
    <scope>NUCLEOTIDE SEQUENCE [LARGE SCALE GENOMIC DNA]</scope>
    <source>
        <strain evidence="2">WA102</strain>
    </source>
</reference>
<organism evidence="2 3">
    <name type="scientific">Aphanizomenon flos-aquae WA102</name>
    <dbReference type="NCBI Taxonomy" id="1710896"/>
    <lineage>
        <taxon>Bacteria</taxon>
        <taxon>Bacillati</taxon>
        <taxon>Cyanobacteriota</taxon>
        <taxon>Cyanophyceae</taxon>
        <taxon>Nostocales</taxon>
        <taxon>Aphanizomenonaceae</taxon>
        <taxon>Aphanizomenon</taxon>
    </lineage>
</organism>
<sequence length="60" mass="5953">MPTIFSTRKLLGIILIGLIVTSCSGGTSSNTGGNCQNPDDIASDGSRCGGRAASVRPGGN</sequence>
<dbReference type="EMBL" id="LJOW01000228">
    <property type="protein sequence ID" value="OBQ38423.1"/>
    <property type="molecule type" value="Genomic_DNA"/>
</dbReference>
<gene>
    <name evidence="2" type="ORF">AN484_24295</name>
</gene>
<accession>A0A1B7WMU6</accession>
<proteinExistence type="predicted"/>
<dbReference type="AlphaFoldDB" id="A0A1B7WMU6"/>
<feature type="signal peptide" evidence="1">
    <location>
        <begin position="1"/>
        <end position="25"/>
    </location>
</feature>
<evidence type="ECO:0008006" key="4">
    <source>
        <dbReference type="Google" id="ProtNLM"/>
    </source>
</evidence>
<evidence type="ECO:0000256" key="1">
    <source>
        <dbReference type="SAM" id="SignalP"/>
    </source>
</evidence>
<keyword evidence="1" id="KW-0732">Signal</keyword>
<evidence type="ECO:0000313" key="3">
    <source>
        <dbReference type="Proteomes" id="UP000092093"/>
    </source>
</evidence>
<comment type="caution">
    <text evidence="2">The sequence shown here is derived from an EMBL/GenBank/DDBJ whole genome shotgun (WGS) entry which is preliminary data.</text>
</comment>